<gene>
    <name evidence="1" type="ORF">DW859_10175</name>
</gene>
<organism evidence="1 2">
    <name type="scientific">Blautia obeum</name>
    <dbReference type="NCBI Taxonomy" id="40520"/>
    <lineage>
        <taxon>Bacteria</taxon>
        <taxon>Bacillati</taxon>
        <taxon>Bacillota</taxon>
        <taxon>Clostridia</taxon>
        <taxon>Lachnospirales</taxon>
        <taxon>Lachnospiraceae</taxon>
        <taxon>Blautia</taxon>
    </lineage>
</organism>
<sequence>MHIYGIEIRSLQIWVNMLLFLKKRKHEFPQHISKLNEQESTFAGHITENSPMEELLFYE</sequence>
<dbReference type="EMBL" id="QSHL01000006">
    <property type="protein sequence ID" value="RHC06207.1"/>
    <property type="molecule type" value="Genomic_DNA"/>
</dbReference>
<reference evidence="1 2" key="1">
    <citation type="submission" date="2018-08" db="EMBL/GenBank/DDBJ databases">
        <title>A genome reference for cultivated species of the human gut microbiota.</title>
        <authorList>
            <person name="Zou Y."/>
            <person name="Xue W."/>
            <person name="Luo G."/>
        </authorList>
    </citation>
    <scope>NUCLEOTIDE SEQUENCE [LARGE SCALE GENOMIC DNA]</scope>
    <source>
        <strain evidence="1 2">AM37-4AC</strain>
    </source>
</reference>
<protein>
    <submittedName>
        <fullName evidence="1">Uncharacterized protein</fullName>
    </submittedName>
</protein>
<proteinExistence type="predicted"/>
<comment type="caution">
    <text evidence="1">The sequence shown here is derived from an EMBL/GenBank/DDBJ whole genome shotgun (WGS) entry which is preliminary data.</text>
</comment>
<dbReference type="AlphaFoldDB" id="A0A454HGJ2"/>
<evidence type="ECO:0000313" key="2">
    <source>
        <dbReference type="Proteomes" id="UP000265808"/>
    </source>
</evidence>
<name>A0A454HGJ2_9FIRM</name>
<evidence type="ECO:0000313" key="1">
    <source>
        <dbReference type="EMBL" id="RHC06207.1"/>
    </source>
</evidence>
<accession>A0A454HGJ2</accession>
<dbReference type="Proteomes" id="UP000265808">
    <property type="component" value="Unassembled WGS sequence"/>
</dbReference>